<feature type="binding site" evidence="18">
    <location>
        <position position="506"/>
    </location>
    <ligand>
        <name>substrate</name>
    </ligand>
</feature>
<dbReference type="InterPro" id="IPR050926">
    <property type="entry name" value="Aconitase/IPM_isomerase"/>
</dbReference>
<evidence type="ECO:0000256" key="2">
    <source>
        <dbReference type="ARBA" id="ARBA00004717"/>
    </source>
</evidence>
<feature type="domain" description="Aconitase B HEAT-like" evidence="22">
    <location>
        <begin position="7"/>
        <end position="159"/>
    </location>
</feature>
<dbReference type="InterPro" id="IPR036288">
    <property type="entry name" value="Aconitase_B_HEAT-like_dom_sf"/>
</dbReference>
<evidence type="ECO:0000259" key="20">
    <source>
        <dbReference type="Pfam" id="PF00330"/>
    </source>
</evidence>
<dbReference type="Pfam" id="PF11791">
    <property type="entry name" value="Aconitase_B_N"/>
    <property type="match status" value="1"/>
</dbReference>
<evidence type="ECO:0000256" key="13">
    <source>
        <dbReference type="ARBA" id="ARBA00023014"/>
    </source>
</evidence>
<dbReference type="FunFam" id="3.20.19.10:FF:000004">
    <property type="entry name" value="Aconitate hydratase B"/>
    <property type="match status" value="1"/>
</dbReference>
<dbReference type="PROSITE" id="PS01244">
    <property type="entry name" value="ACONITASE_2"/>
    <property type="match status" value="1"/>
</dbReference>
<feature type="compositionally biased region" description="Polar residues" evidence="19">
    <location>
        <begin position="418"/>
        <end position="427"/>
    </location>
</feature>
<dbReference type="SUPFAM" id="SSF53732">
    <property type="entry name" value="Aconitase iron-sulfur domain"/>
    <property type="match status" value="1"/>
</dbReference>
<feature type="binding site" evidence="18">
    <location>
        <position position="808"/>
    </location>
    <ligand>
        <name>substrate</name>
    </ligand>
</feature>
<evidence type="ECO:0000256" key="18">
    <source>
        <dbReference type="PIRSR" id="PIRSR036687-2"/>
    </source>
</evidence>
<comment type="catalytic activity">
    <reaction evidence="1 16">
        <text>(2S,3R)-3-hydroxybutane-1,2,3-tricarboxylate = 2-methyl-cis-aconitate + H2O</text>
        <dbReference type="Rhea" id="RHEA:17941"/>
        <dbReference type="ChEBI" id="CHEBI:15377"/>
        <dbReference type="ChEBI" id="CHEBI:57429"/>
        <dbReference type="ChEBI" id="CHEBI:57872"/>
        <dbReference type="EC" id="4.2.1.99"/>
    </reaction>
</comment>
<protein>
    <recommendedName>
        <fullName evidence="7 16">Aconitate hydratase B</fullName>
        <ecNumber evidence="5 16">4.2.1.3</ecNumber>
        <ecNumber evidence="6 16">4.2.1.99</ecNumber>
    </recommendedName>
    <alternativeName>
        <fullName evidence="16">2-methylisocitrate dehydratase</fullName>
    </alternativeName>
</protein>
<dbReference type="CDD" id="cd01576">
    <property type="entry name" value="AcnB_Swivel"/>
    <property type="match status" value="1"/>
</dbReference>
<keyword evidence="12 17" id="KW-0408">Iron</keyword>
<dbReference type="NCBIfam" id="TIGR00117">
    <property type="entry name" value="acnB"/>
    <property type="match status" value="1"/>
</dbReference>
<dbReference type="AlphaFoldDB" id="A0AB36DMU7"/>
<proteinExistence type="inferred from homology"/>
<feature type="binding site" evidence="17">
    <location>
        <position position="784"/>
    </location>
    <ligand>
        <name>[4Fe-4S] cluster</name>
        <dbReference type="ChEBI" id="CHEBI:49883"/>
    </ligand>
</feature>
<dbReference type="GO" id="GO:0047456">
    <property type="term" value="F:2-methylisocitrate dehydratase activity"/>
    <property type="evidence" value="ECO:0007669"/>
    <property type="project" value="UniProtKB-EC"/>
</dbReference>
<dbReference type="Proteomes" id="UP000078295">
    <property type="component" value="Unassembled WGS sequence"/>
</dbReference>
<dbReference type="Pfam" id="PF00330">
    <property type="entry name" value="Aconitase"/>
    <property type="match status" value="1"/>
</dbReference>
<keyword evidence="10 17" id="KW-0479">Metal-binding</keyword>
<evidence type="ECO:0000256" key="8">
    <source>
        <dbReference type="ARBA" id="ARBA00022485"/>
    </source>
</evidence>
<dbReference type="GO" id="GO:0003730">
    <property type="term" value="F:mRNA 3'-UTR binding"/>
    <property type="evidence" value="ECO:0007669"/>
    <property type="project" value="UniProtKB-ARBA"/>
</dbReference>
<comment type="pathway">
    <text evidence="2 16">Carbohydrate metabolism; tricarboxylic acid cycle; isocitrate from oxaloacetate: step 2/2.</text>
</comment>
<evidence type="ECO:0000259" key="21">
    <source>
        <dbReference type="Pfam" id="PF06434"/>
    </source>
</evidence>
<dbReference type="EMBL" id="LXHQ01000035">
    <property type="protein sequence ID" value="OAV24548.1"/>
    <property type="molecule type" value="Genomic_DNA"/>
</dbReference>
<dbReference type="Gene3D" id="1.25.40.310">
    <property type="entry name" value="Aconitate B, HEAT-like domain"/>
    <property type="match status" value="1"/>
</dbReference>
<dbReference type="PIRSF" id="PIRSF036687">
    <property type="entry name" value="AcnB"/>
    <property type="match status" value="1"/>
</dbReference>
<evidence type="ECO:0000256" key="14">
    <source>
        <dbReference type="ARBA" id="ARBA00023239"/>
    </source>
</evidence>
<dbReference type="CDD" id="cd01581">
    <property type="entry name" value="AcnB"/>
    <property type="match status" value="1"/>
</dbReference>
<feature type="binding site" evidence="18">
    <location>
        <begin position="247"/>
        <end position="249"/>
    </location>
    <ligand>
        <name>substrate</name>
    </ligand>
</feature>
<feature type="region of interest" description="Disordered" evidence="19">
    <location>
        <begin position="405"/>
        <end position="427"/>
    </location>
</feature>
<dbReference type="FunFam" id="3.30.499.10:FF:000001">
    <property type="entry name" value="Aconitate hydratase B"/>
    <property type="match status" value="1"/>
</dbReference>
<keyword evidence="11" id="KW-0694">RNA-binding</keyword>
<evidence type="ECO:0000256" key="12">
    <source>
        <dbReference type="ARBA" id="ARBA00023004"/>
    </source>
</evidence>
<dbReference type="Pfam" id="PF06434">
    <property type="entry name" value="Aconitase_2_N"/>
    <property type="match status" value="1"/>
</dbReference>
<evidence type="ECO:0000256" key="19">
    <source>
        <dbReference type="SAM" id="MobiDB-lite"/>
    </source>
</evidence>
<comment type="similarity">
    <text evidence="4 16">Belongs to the aconitase/IPM isomerase family.</text>
</comment>
<dbReference type="InterPro" id="IPR015933">
    <property type="entry name" value="Aconitase_B_HEAT-like_dom"/>
</dbReference>
<dbReference type="SUPFAM" id="SSF74778">
    <property type="entry name" value="Aconitase B, N-terminal domain"/>
    <property type="match status" value="1"/>
</dbReference>
<dbReference type="Gene3D" id="3.30.499.10">
    <property type="entry name" value="Aconitase, domain 3"/>
    <property type="match status" value="2"/>
</dbReference>
<dbReference type="Gene3D" id="3.20.19.10">
    <property type="entry name" value="Aconitase, domain 4"/>
    <property type="match status" value="1"/>
</dbReference>
<dbReference type="EC" id="4.2.1.99" evidence="6 16"/>
<feature type="domain" description="Aconitase B swivel" evidence="21">
    <location>
        <begin position="171"/>
        <end position="387"/>
    </location>
</feature>
<dbReference type="InterPro" id="IPR001030">
    <property type="entry name" value="Acoase/IPM_deHydtase_lsu_aba"/>
</dbReference>
<dbReference type="InterPro" id="IPR015929">
    <property type="entry name" value="Aconitase_B_swivel"/>
</dbReference>
<feature type="binding site" evidence="17">
    <location>
        <position position="781"/>
    </location>
    <ligand>
        <name>[4Fe-4S] cluster</name>
        <dbReference type="ChEBI" id="CHEBI:49883"/>
    </ligand>
</feature>
<keyword evidence="9 16" id="KW-0816">Tricarboxylic acid cycle</keyword>
<dbReference type="GO" id="GO:0046872">
    <property type="term" value="F:metal ion binding"/>
    <property type="evidence" value="ECO:0007669"/>
    <property type="project" value="UniProtKB-KW"/>
</dbReference>
<dbReference type="EC" id="4.2.1.3" evidence="5 16"/>
<evidence type="ECO:0000256" key="16">
    <source>
        <dbReference type="PIRNR" id="PIRNR036687"/>
    </source>
</evidence>
<reference evidence="23 24" key="1">
    <citation type="journal article" date="2016" name="Genome Biol. Evol.">
        <title>Comparative Genomic Analyses of the Moraxella catarrhalis Serosensitive and Seroresistant Lineages Demonstrate Their Independent Evolution.</title>
        <authorList>
            <person name="Earl J.P."/>
            <person name="de Vries S.P."/>
            <person name="Ahmed A."/>
            <person name="Powell E."/>
            <person name="Schultz M.P."/>
            <person name="Hermans P.W."/>
            <person name="Hill D.J."/>
            <person name="Zhou Z."/>
            <person name="Constantinidou C.I."/>
            <person name="Hu F.Z."/>
            <person name="Bootsma H.J."/>
            <person name="Ehrlich G.D."/>
        </authorList>
    </citation>
    <scope>NUCLEOTIDE SEQUENCE [LARGE SCALE GENOMIC DNA]</scope>
    <source>
        <strain evidence="23 24">F23</strain>
    </source>
</reference>
<evidence type="ECO:0000256" key="5">
    <source>
        <dbReference type="ARBA" id="ARBA00012926"/>
    </source>
</evidence>
<evidence type="ECO:0000256" key="15">
    <source>
        <dbReference type="ARBA" id="ARBA00023501"/>
    </source>
</evidence>
<evidence type="ECO:0000256" key="11">
    <source>
        <dbReference type="ARBA" id="ARBA00022884"/>
    </source>
</evidence>
<dbReference type="InterPro" id="IPR036008">
    <property type="entry name" value="Aconitase_4Fe-4S_dom"/>
</dbReference>
<dbReference type="NCBIfam" id="NF006690">
    <property type="entry name" value="PRK09238.1"/>
    <property type="match status" value="1"/>
</dbReference>
<comment type="pathway">
    <text evidence="3">Organic acid metabolism; propanoate degradation.</text>
</comment>
<evidence type="ECO:0000256" key="9">
    <source>
        <dbReference type="ARBA" id="ARBA00022532"/>
    </source>
</evidence>
<dbReference type="PANTHER" id="PTHR43160:SF4">
    <property type="entry name" value="ACONITATE HYDRATASE B"/>
    <property type="match status" value="1"/>
</dbReference>
<dbReference type="GO" id="GO:0003994">
    <property type="term" value="F:aconitate hydratase activity"/>
    <property type="evidence" value="ECO:0007669"/>
    <property type="project" value="UniProtKB-EC"/>
</dbReference>
<comment type="cofactor">
    <cofactor evidence="17">
        <name>[4Fe-4S] cluster</name>
        <dbReference type="ChEBI" id="CHEBI:49883"/>
    </cofactor>
    <text evidence="17">Binds 1 [4Fe-4S] cluster per subunit.</text>
</comment>
<dbReference type="InterPro" id="IPR015928">
    <property type="entry name" value="Aconitase/3IPM_dehydase_swvl"/>
</dbReference>
<evidence type="ECO:0000256" key="7">
    <source>
        <dbReference type="ARBA" id="ARBA00019379"/>
    </source>
</evidence>
<evidence type="ECO:0000256" key="4">
    <source>
        <dbReference type="ARBA" id="ARBA00007185"/>
    </source>
</evidence>
<dbReference type="PROSITE" id="PS00450">
    <property type="entry name" value="ACONITASE_1"/>
    <property type="match status" value="1"/>
</dbReference>
<dbReference type="PANTHER" id="PTHR43160">
    <property type="entry name" value="ACONITATE HYDRATASE B"/>
    <property type="match status" value="1"/>
</dbReference>
<feature type="domain" description="Aconitase/3-isopropylmalate dehydratase large subunit alpha/beta/alpha" evidence="20">
    <location>
        <begin position="480"/>
        <end position="830"/>
    </location>
</feature>
<accession>A0AB36DMU7</accession>
<evidence type="ECO:0000256" key="6">
    <source>
        <dbReference type="ARBA" id="ARBA00013250"/>
    </source>
</evidence>
<dbReference type="GO" id="GO:0051539">
    <property type="term" value="F:4 iron, 4 sulfur cluster binding"/>
    <property type="evidence" value="ECO:0007669"/>
    <property type="project" value="UniProtKB-KW"/>
</dbReference>
<dbReference type="FunFam" id="1.25.40.310:FF:000001">
    <property type="entry name" value="Aconitate hydratase B"/>
    <property type="match status" value="1"/>
</dbReference>
<keyword evidence="13 17" id="KW-0411">Iron-sulfur</keyword>
<feature type="binding site" evidence="18">
    <location>
        <position position="194"/>
    </location>
    <ligand>
        <name>substrate</name>
    </ligand>
</feature>
<feature type="binding site" evidence="18">
    <location>
        <position position="803"/>
    </location>
    <ligand>
        <name>substrate</name>
    </ligand>
</feature>
<dbReference type="GO" id="GO:0019629">
    <property type="term" value="P:propionate catabolic process, 2-methylcitrate cycle"/>
    <property type="evidence" value="ECO:0007669"/>
    <property type="project" value="UniProtKB-ARBA"/>
</dbReference>
<evidence type="ECO:0000256" key="10">
    <source>
        <dbReference type="ARBA" id="ARBA00022723"/>
    </source>
</evidence>
<evidence type="ECO:0000256" key="1">
    <source>
        <dbReference type="ARBA" id="ARBA00000118"/>
    </source>
</evidence>
<organism evidence="23 24">
    <name type="scientific">Moraxella catarrhalis</name>
    <name type="common">Branhamella catarrhalis</name>
    <dbReference type="NCBI Taxonomy" id="480"/>
    <lineage>
        <taxon>Bacteria</taxon>
        <taxon>Pseudomonadati</taxon>
        <taxon>Pseudomonadota</taxon>
        <taxon>Gammaproteobacteria</taxon>
        <taxon>Moraxellales</taxon>
        <taxon>Moraxellaceae</taxon>
        <taxon>Moraxella</taxon>
    </lineage>
</organism>
<sequence length="877" mass="95203">MSQMLTEYRKHVAEREALGVPPQPLTDVQTADLVELLKNPPQGEEEYLIDLLENRVPAGVDQAAYVKAAFLNAIVKGDATSPLVSKERAVYLLGTMLGGYNVAPLVELLDDDELGEMAAKALKKTLLVFDAFHDVEEKAKAGNANAKAVLESWAEGEWFTNRPKVPEEMTITVFKVTGETNTDDLSPAQDAWSRPDIPLHANAMLKNEREGIHPEKNGEVGPLTQIQELLDRGHPVAYVGDVVGTGSSRKSATNSVLWFFGEEIPHIPNKKDGGVCLGGKIAPIFFNTMEDAGALPVEIDVTEMNMGDEITLKIDHANATVTAFKDGTQIAKSKLKTPVLLDEVRAGGRINLIIGRNLTSKARESLGLEPSTLFRTPEQPADTGKGFTLAQKMVGRACGLPEGQGIRPDTYCEPKMTTVGSQDTTGPMTRDELKDLACLGFSSDLVMQSFCHTAAYPKPIDVVTHHTLPDFIMNRGGVSLRPGDGVIHSWLNRMLLPDTVGTGGDSHTRFPIGISFPAGSGLVAFAAATGVMPLDMPESVLVKFKGKMQPGITLRDLVHAIPYYAIQAGDLTVEKKGKKNIFSGRILEIDLTEMENDLTVEQAFELSDASAERSAAGCAITVSEEKVAEYLRSNIVMLKWMIAEGYGDARTLARRAENMQKWLDNPSLLKADADAEYAKVYEIDLADIKEPILCCPNDPDDAKLLSEVAGDKIDEVFIGSCMTNIGHFRAAGKLLQEVPAGSLTTRLWIAPPTKMDERQLMDEGYYNTYAQAGARTEMPGCSLCMGNQARIAPNCTAVSTSTRNFPNRLGQGANVYLASAELASVASVLGKLPTVEEYMGYAGKLESMEAEVYNYLNFDQMGEYTGSADRIDVAQLN</sequence>
<dbReference type="GO" id="GO:0006099">
    <property type="term" value="P:tricarboxylic acid cycle"/>
    <property type="evidence" value="ECO:0007669"/>
    <property type="project" value="UniProtKB-KW"/>
</dbReference>
<dbReference type="FunFam" id="3.30.499.10:FF:000008">
    <property type="entry name" value="Aconitate hydratase B"/>
    <property type="match status" value="1"/>
</dbReference>
<dbReference type="InterPro" id="IPR015932">
    <property type="entry name" value="Aconitase_dom2"/>
</dbReference>
<dbReference type="InterPro" id="IPR004406">
    <property type="entry name" value="Aconitase_B"/>
</dbReference>
<comment type="catalytic activity">
    <reaction evidence="15 16">
        <text>citrate = D-threo-isocitrate</text>
        <dbReference type="Rhea" id="RHEA:10336"/>
        <dbReference type="ChEBI" id="CHEBI:15562"/>
        <dbReference type="ChEBI" id="CHEBI:16947"/>
        <dbReference type="EC" id="4.2.1.3"/>
    </reaction>
</comment>
<dbReference type="InterPro" id="IPR018136">
    <property type="entry name" value="Aconitase_4Fe-4S_BS"/>
</dbReference>
<dbReference type="InterPro" id="IPR015931">
    <property type="entry name" value="Acnase/IPM_dHydase_lsu_aba_1/3"/>
</dbReference>
<evidence type="ECO:0000256" key="3">
    <source>
        <dbReference type="ARBA" id="ARBA00005026"/>
    </source>
</evidence>
<comment type="caution">
    <text evidence="23">The sequence shown here is derived from an EMBL/GenBank/DDBJ whole genome shotgun (WGS) entry which is preliminary data.</text>
</comment>
<evidence type="ECO:0000313" key="23">
    <source>
        <dbReference type="EMBL" id="OAV24548.1"/>
    </source>
</evidence>
<feature type="binding site" evidence="18">
    <location>
        <begin position="422"/>
        <end position="424"/>
    </location>
    <ligand>
        <name>substrate</name>
    </ligand>
</feature>
<name>A0AB36DMU7_MORCA</name>
<evidence type="ECO:0000313" key="24">
    <source>
        <dbReference type="Proteomes" id="UP000078295"/>
    </source>
</evidence>
<evidence type="ECO:0000256" key="17">
    <source>
        <dbReference type="PIRSR" id="PIRSR036687-1"/>
    </source>
</evidence>
<dbReference type="Gene3D" id="3.40.1060.10">
    <property type="entry name" value="Aconitase, Domain 2"/>
    <property type="match status" value="1"/>
</dbReference>
<feature type="binding site" evidence="17">
    <location>
        <position position="721"/>
    </location>
    <ligand>
        <name>[4Fe-4S] cluster</name>
        <dbReference type="ChEBI" id="CHEBI:49883"/>
    </ligand>
</feature>
<dbReference type="GO" id="GO:0005829">
    <property type="term" value="C:cytosol"/>
    <property type="evidence" value="ECO:0007669"/>
    <property type="project" value="InterPro"/>
</dbReference>
<dbReference type="SUPFAM" id="SSF52016">
    <property type="entry name" value="LeuD/IlvD-like"/>
    <property type="match status" value="1"/>
</dbReference>
<keyword evidence="14 16" id="KW-0456">Lyase</keyword>
<gene>
    <name evidence="23" type="ORF">AO370_1494</name>
</gene>
<evidence type="ECO:0000259" key="22">
    <source>
        <dbReference type="Pfam" id="PF11791"/>
    </source>
</evidence>
<keyword evidence="8 17" id="KW-0004">4Fe-4S</keyword>